<evidence type="ECO:0000256" key="1">
    <source>
        <dbReference type="ARBA" id="ARBA00022490"/>
    </source>
</evidence>
<keyword evidence="9" id="KW-1185">Reference proteome</keyword>
<keyword evidence="2 6" id="KW-0489">Methyltransferase</keyword>
<dbReference type="PANTHER" id="PTHR42971:SF1">
    <property type="entry name" value="TRNA (CYTIDINE(34)-2'-O)-METHYLTRANSFERASE"/>
    <property type="match status" value="1"/>
</dbReference>
<evidence type="ECO:0000256" key="5">
    <source>
        <dbReference type="ARBA" id="ARBA00022694"/>
    </source>
</evidence>
<dbReference type="PANTHER" id="PTHR42971">
    <property type="entry name" value="TRNA (CYTIDINE(34)-2'-O)-METHYLTRANSFERASE"/>
    <property type="match status" value="1"/>
</dbReference>
<evidence type="ECO:0000259" key="7">
    <source>
        <dbReference type="Pfam" id="PF00588"/>
    </source>
</evidence>
<dbReference type="PIRSF" id="PIRSF029256">
    <property type="entry name" value="SpoU_TrmH_prd"/>
    <property type="match status" value="1"/>
</dbReference>
<reference evidence="9" key="1">
    <citation type="journal article" date="2019" name="Int. J. Syst. Evol. Microbiol.">
        <title>The Global Catalogue of Microorganisms (GCM) 10K type strain sequencing project: providing services to taxonomists for standard genome sequencing and annotation.</title>
        <authorList>
            <consortium name="The Broad Institute Genomics Platform"/>
            <consortium name="The Broad Institute Genome Sequencing Center for Infectious Disease"/>
            <person name="Wu L."/>
            <person name="Ma J."/>
        </authorList>
    </citation>
    <scope>NUCLEOTIDE SEQUENCE [LARGE SCALE GENOMIC DNA]</scope>
    <source>
        <strain evidence="9">CGMCC 4.7427</strain>
    </source>
</reference>
<dbReference type="InterPro" id="IPR029026">
    <property type="entry name" value="tRNA_m1G_MTases_N"/>
</dbReference>
<dbReference type="InterPro" id="IPR001537">
    <property type="entry name" value="SpoU_MeTrfase"/>
</dbReference>
<dbReference type="Gene3D" id="3.40.1280.10">
    <property type="match status" value="1"/>
</dbReference>
<sequence length="151" mass="17170">MMLNIVLINPEIPNNTGNIGRLALGSGCKLHLVKPFGFEIDDTRLKRAGLDYWQHLDVQYYDNTEDFFKKNAFAKMAFLSSHGTKSHYDIPFEEDLFLVFGKESKGLPKEITEKHPDQLYKIPLFSEHIRSLNLANAVGIVAYEGIKQLGL</sequence>
<evidence type="ECO:0000256" key="3">
    <source>
        <dbReference type="ARBA" id="ARBA00022679"/>
    </source>
</evidence>
<feature type="binding site" evidence="6">
    <location>
        <position position="79"/>
    </location>
    <ligand>
        <name>S-adenosyl-L-methionine</name>
        <dbReference type="ChEBI" id="CHEBI:59789"/>
    </ligand>
</feature>
<dbReference type="Proteomes" id="UP001595878">
    <property type="component" value="Unassembled WGS sequence"/>
</dbReference>
<dbReference type="HAMAP" id="MF_01885">
    <property type="entry name" value="tRNA_methyltr_TrmL"/>
    <property type="match status" value="1"/>
</dbReference>
<name>A0ABV9L826_9FLAO</name>
<comment type="caution">
    <text evidence="8">The sequence shown here is derived from an EMBL/GenBank/DDBJ whole genome shotgun (WGS) entry which is preliminary data.</text>
</comment>
<feature type="binding site" evidence="6">
    <location>
        <position position="101"/>
    </location>
    <ligand>
        <name>S-adenosyl-L-methionine</name>
        <dbReference type="ChEBI" id="CHEBI:59789"/>
    </ligand>
</feature>
<comment type="subcellular location">
    <subcellularLocation>
        <location evidence="6">Cytoplasm</location>
    </subcellularLocation>
</comment>
<dbReference type="InterPro" id="IPR029028">
    <property type="entry name" value="Alpha/beta_knot_MTases"/>
</dbReference>
<dbReference type="RefSeq" id="WP_380033551.1">
    <property type="nucleotide sequence ID" value="NZ_JBHSHB010000012.1"/>
</dbReference>
<comment type="function">
    <text evidence="6">Could methylate the ribose at the nucleotide 34 wobble position in tRNA.</text>
</comment>
<proteinExistence type="inferred from homology"/>
<dbReference type="SUPFAM" id="SSF75217">
    <property type="entry name" value="alpha/beta knot"/>
    <property type="match status" value="1"/>
</dbReference>
<feature type="binding site" evidence="6">
    <location>
        <position position="131"/>
    </location>
    <ligand>
        <name>S-adenosyl-L-methionine</name>
        <dbReference type="ChEBI" id="CHEBI:59789"/>
    </ligand>
</feature>
<feature type="domain" description="tRNA/rRNA methyltransferase SpoU type" evidence="7">
    <location>
        <begin position="3"/>
        <end position="143"/>
    </location>
</feature>
<gene>
    <name evidence="8" type="ORF">ACFO5T_07565</name>
</gene>
<feature type="binding site" evidence="6">
    <location>
        <position position="122"/>
    </location>
    <ligand>
        <name>S-adenosyl-L-methionine</name>
        <dbReference type="ChEBI" id="CHEBI:59789"/>
    </ligand>
</feature>
<evidence type="ECO:0000256" key="2">
    <source>
        <dbReference type="ARBA" id="ARBA00022603"/>
    </source>
</evidence>
<keyword evidence="3 6" id="KW-0808">Transferase</keyword>
<evidence type="ECO:0000313" key="8">
    <source>
        <dbReference type="EMBL" id="MFC4690281.1"/>
    </source>
</evidence>
<evidence type="ECO:0000313" key="9">
    <source>
        <dbReference type="Proteomes" id="UP001595878"/>
    </source>
</evidence>
<dbReference type="Pfam" id="PF00588">
    <property type="entry name" value="SpoU_methylase"/>
    <property type="match status" value="1"/>
</dbReference>
<keyword evidence="1 6" id="KW-0963">Cytoplasm</keyword>
<accession>A0ABV9L826</accession>
<dbReference type="EMBL" id="JBHSHB010000012">
    <property type="protein sequence ID" value="MFC4690281.1"/>
    <property type="molecule type" value="Genomic_DNA"/>
</dbReference>
<evidence type="ECO:0000256" key="4">
    <source>
        <dbReference type="ARBA" id="ARBA00022691"/>
    </source>
</evidence>
<comment type="catalytic activity">
    <reaction evidence="6">
        <text>cytidine(34) in tRNA + S-adenosyl-L-methionine = 2'-O-methylcytidine(34) in tRNA + S-adenosyl-L-homocysteine + H(+)</text>
        <dbReference type="Rhea" id="RHEA:43084"/>
        <dbReference type="Rhea" id="RHEA-COMP:10331"/>
        <dbReference type="Rhea" id="RHEA-COMP:10332"/>
        <dbReference type="ChEBI" id="CHEBI:15378"/>
        <dbReference type="ChEBI" id="CHEBI:57856"/>
        <dbReference type="ChEBI" id="CHEBI:59789"/>
        <dbReference type="ChEBI" id="CHEBI:74495"/>
        <dbReference type="ChEBI" id="CHEBI:82748"/>
        <dbReference type="EC" id="2.1.1.207"/>
    </reaction>
</comment>
<evidence type="ECO:0000256" key="6">
    <source>
        <dbReference type="HAMAP-Rule" id="MF_01885"/>
    </source>
</evidence>
<keyword evidence="4 6" id="KW-0949">S-adenosyl-L-methionine</keyword>
<keyword evidence="5 6" id="KW-0819">tRNA processing</keyword>
<comment type="catalytic activity">
    <reaction evidence="6">
        <text>5-carboxymethylaminomethyluridine(34) in tRNA(Leu) + S-adenosyl-L-methionine = 5-carboxymethylaminomethyl-2'-O-methyluridine(34) in tRNA(Leu) + S-adenosyl-L-homocysteine + H(+)</text>
        <dbReference type="Rhea" id="RHEA:43088"/>
        <dbReference type="Rhea" id="RHEA-COMP:10333"/>
        <dbReference type="Rhea" id="RHEA-COMP:10334"/>
        <dbReference type="ChEBI" id="CHEBI:15378"/>
        <dbReference type="ChEBI" id="CHEBI:57856"/>
        <dbReference type="ChEBI" id="CHEBI:59789"/>
        <dbReference type="ChEBI" id="CHEBI:74508"/>
        <dbReference type="ChEBI" id="CHEBI:74511"/>
        <dbReference type="EC" id="2.1.1.207"/>
    </reaction>
</comment>
<organism evidence="8 9">
    <name type="scientific">Dokdonia genika</name>
    <dbReference type="NCBI Taxonomy" id="308113"/>
    <lineage>
        <taxon>Bacteria</taxon>
        <taxon>Pseudomonadati</taxon>
        <taxon>Bacteroidota</taxon>
        <taxon>Flavobacteriia</taxon>
        <taxon>Flavobacteriales</taxon>
        <taxon>Flavobacteriaceae</taxon>
        <taxon>Dokdonia</taxon>
    </lineage>
</organism>
<dbReference type="InterPro" id="IPR016914">
    <property type="entry name" value="TrmL"/>
</dbReference>
<dbReference type="CDD" id="cd18094">
    <property type="entry name" value="SpoU-like_TrmL"/>
    <property type="match status" value="1"/>
</dbReference>
<protein>
    <recommendedName>
        <fullName evidence="6">Putative tRNA (cytidine(34)-2'-O)-methyltransferase</fullName>
        <ecNumber evidence="6">2.1.1.207</ecNumber>
    </recommendedName>
    <alternativeName>
        <fullName evidence="6">tRNA (cytidine/uridine-2'-O-)-methyltransferase</fullName>
    </alternativeName>
</protein>
<dbReference type="EC" id="2.1.1.207" evidence="6"/>
<comment type="similarity">
    <text evidence="6">Belongs to the class IV-like SAM-binding methyltransferase superfamily. RNA methyltransferase TrmH family. TrmL subfamily.</text>
</comment>